<evidence type="ECO:0000313" key="2">
    <source>
        <dbReference type="EMBL" id="SDE26086.1"/>
    </source>
</evidence>
<evidence type="ECO:0000313" key="1">
    <source>
        <dbReference type="EMBL" id="MDX5993156.1"/>
    </source>
</evidence>
<reference evidence="1 4" key="2">
    <citation type="submission" date="2023-11" db="EMBL/GenBank/DDBJ databases">
        <title>MicrobeMod: A computational toolkit for identifying prokaryotic methylation and restriction-modification with nanopore sequencing.</title>
        <authorList>
            <person name="Crits-Christoph A."/>
            <person name="Kang S.C."/>
            <person name="Lee H."/>
            <person name="Ostrov N."/>
        </authorList>
    </citation>
    <scope>NUCLEOTIDE SEQUENCE [LARGE SCALE GENOMIC DNA]</scope>
    <source>
        <strain evidence="1 4">ATCC BAA-571</strain>
    </source>
</reference>
<gene>
    <name evidence="2" type="ORF">SAMN05216575_102234</name>
    <name evidence="1" type="ORF">SIM71_13885</name>
</gene>
<evidence type="ECO:0000313" key="3">
    <source>
        <dbReference type="Proteomes" id="UP000182413"/>
    </source>
</evidence>
<evidence type="ECO:0000313" key="4">
    <source>
        <dbReference type="Proteomes" id="UP001278050"/>
    </source>
</evidence>
<accession>A0A1G7BHY9</accession>
<dbReference type="AlphaFoldDB" id="A0A1G7BHY9"/>
<dbReference type="Pfam" id="PF08786">
    <property type="entry name" value="DcrB"/>
    <property type="match status" value="1"/>
</dbReference>
<organism evidence="2 3">
    <name type="scientific">Ectopseudomonas alcaliphila</name>
    <dbReference type="NCBI Taxonomy" id="101564"/>
    <lineage>
        <taxon>Bacteria</taxon>
        <taxon>Pseudomonadati</taxon>
        <taxon>Pseudomonadota</taxon>
        <taxon>Gammaproteobacteria</taxon>
        <taxon>Pseudomonadales</taxon>
        <taxon>Pseudomonadaceae</taxon>
        <taxon>Ectopseudomonas</taxon>
    </lineage>
</organism>
<dbReference type="RefSeq" id="WP_074677250.1">
    <property type="nucleotide sequence ID" value="NZ_CBCSET010000003.1"/>
</dbReference>
<sequence>MSYTTQELSLQLPTEEVQDGTINILRFPALGTSLVITRGNLGADETLRSHFEEQLGKLAKQLKEMKTGPINDTRVGPAGDIEAVELRNQFIKGTEQVYQFQLGVKPTEGRIMSLSYVKPQPMGEAEANHWESIKRSLVLNGAG</sequence>
<name>A0A1G7BHY9_9GAMM</name>
<reference evidence="2 3" key="1">
    <citation type="submission" date="2016-10" db="EMBL/GenBank/DDBJ databases">
        <authorList>
            <person name="de Groot N.N."/>
        </authorList>
    </citation>
    <scope>NUCLEOTIDE SEQUENCE [LARGE SCALE GENOMIC DNA]</scope>
    <source>
        <strain evidence="2 3">JCM 10630</strain>
    </source>
</reference>
<dbReference type="Proteomes" id="UP000182413">
    <property type="component" value="Unassembled WGS sequence"/>
</dbReference>
<dbReference type="InterPro" id="IPR016123">
    <property type="entry name" value="Mog1/PsbP_a/b/a-sand"/>
</dbReference>
<dbReference type="Proteomes" id="UP001278050">
    <property type="component" value="Unassembled WGS sequence"/>
</dbReference>
<dbReference type="EMBL" id="FNAE01000002">
    <property type="protein sequence ID" value="SDE26086.1"/>
    <property type="molecule type" value="Genomic_DNA"/>
</dbReference>
<dbReference type="InterPro" id="IPR014894">
    <property type="entry name" value="DcrB/EagT6"/>
</dbReference>
<keyword evidence="4" id="KW-1185">Reference proteome</keyword>
<dbReference type="OrthoDB" id="9132717at2"/>
<proteinExistence type="predicted"/>
<protein>
    <submittedName>
        <fullName evidence="1">DcrB-related protein</fullName>
    </submittedName>
</protein>
<dbReference type="Gene3D" id="3.40.1000.10">
    <property type="entry name" value="Mog1/PsbP, alpha/beta/alpha sandwich"/>
    <property type="match status" value="1"/>
</dbReference>
<dbReference type="EMBL" id="JAWXXP010000001">
    <property type="protein sequence ID" value="MDX5993156.1"/>
    <property type="molecule type" value="Genomic_DNA"/>
</dbReference>
<dbReference type="SUPFAM" id="SSF55724">
    <property type="entry name" value="Mog1p/PsbP-like"/>
    <property type="match status" value="1"/>
</dbReference>